<gene>
    <name evidence="3" type="ORF">LUZ62_074328</name>
</gene>
<reference evidence="3" key="1">
    <citation type="submission" date="2022-08" db="EMBL/GenBank/DDBJ databases">
        <authorList>
            <person name="Marques A."/>
        </authorList>
    </citation>
    <scope>NUCLEOTIDE SEQUENCE</scope>
    <source>
        <strain evidence="3">RhyPub2mFocal</strain>
        <tissue evidence="3">Leaves</tissue>
    </source>
</reference>
<protein>
    <submittedName>
        <fullName evidence="3">F-box SKIP23-like protein (DUF295)</fullName>
    </submittedName>
</protein>
<evidence type="ECO:0000313" key="3">
    <source>
        <dbReference type="EMBL" id="KAJ4763953.1"/>
    </source>
</evidence>
<dbReference type="AlphaFoldDB" id="A0AAV8DB80"/>
<dbReference type="EMBL" id="JAMFTS010000004">
    <property type="protein sequence ID" value="KAJ4763953.1"/>
    <property type="molecule type" value="Genomic_DNA"/>
</dbReference>
<feature type="domain" description="KIB1-4 beta-propeller" evidence="2">
    <location>
        <begin position="113"/>
        <end position="349"/>
    </location>
</feature>
<sequence>MIYFSGQNSKLAMARLLCIFLPKIFSRIKRKNTRTMSKRNWQDLPPELLFLISQKLTDLCYFIRFRAVCKTWRSSVPLSDQPPQIPWLVEYNESLMLGTCLNEKLRFHCLASPKNKTGSVPIKESHRGKKYLGPGNGYLLVRDGHELYLFNPLTNNTIFVPPLPFSRRFLWPVFSCSDPMNWHLVLNQFGNWYCGIYQPDKMQWKYVESDFVCTCFWNGMLFTASISGCTQAFDATSGKKLYEIPPPNNEDPSVTLNGTYLVESCGLILRVCLVFHAGFAGTPIFHIYRLNFERGKGKSCWVEVKNMGDQILFLDSLNGFSVTAPAGFKANCIYFMSVSAWNTRDLDWYNTLWRYDIATGKVEHVPCPFERFMWFIPKLC</sequence>
<evidence type="ECO:0000313" key="4">
    <source>
        <dbReference type="Proteomes" id="UP001140206"/>
    </source>
</evidence>
<dbReference type="InterPro" id="IPR001810">
    <property type="entry name" value="F-box_dom"/>
</dbReference>
<dbReference type="Gene3D" id="1.20.1280.50">
    <property type="match status" value="1"/>
</dbReference>
<keyword evidence="4" id="KW-1185">Reference proteome</keyword>
<dbReference type="Pfam" id="PF00646">
    <property type="entry name" value="F-box"/>
    <property type="match status" value="1"/>
</dbReference>
<dbReference type="InterPro" id="IPR011047">
    <property type="entry name" value="Quinoprotein_ADH-like_sf"/>
</dbReference>
<comment type="caution">
    <text evidence="3">The sequence shown here is derived from an EMBL/GenBank/DDBJ whole genome shotgun (WGS) entry which is preliminary data.</text>
</comment>
<dbReference type="SUPFAM" id="SSF81383">
    <property type="entry name" value="F-box domain"/>
    <property type="match status" value="1"/>
</dbReference>
<name>A0AAV8DB80_9POAL</name>
<accession>A0AAV8DB80</accession>
<dbReference type="PANTHER" id="PTHR44259">
    <property type="entry name" value="OS07G0183000 PROTEIN-RELATED"/>
    <property type="match status" value="1"/>
</dbReference>
<feature type="domain" description="F-box" evidence="1">
    <location>
        <begin position="41"/>
        <end position="76"/>
    </location>
</feature>
<dbReference type="PANTHER" id="PTHR44259:SF114">
    <property type="entry name" value="OS06G0707300 PROTEIN"/>
    <property type="match status" value="1"/>
</dbReference>
<dbReference type="InterPro" id="IPR005174">
    <property type="entry name" value="KIB1-4_b-propeller"/>
</dbReference>
<evidence type="ECO:0000259" key="2">
    <source>
        <dbReference type="Pfam" id="PF03478"/>
    </source>
</evidence>
<dbReference type="Proteomes" id="UP001140206">
    <property type="component" value="Chromosome 4"/>
</dbReference>
<evidence type="ECO:0000259" key="1">
    <source>
        <dbReference type="Pfam" id="PF00646"/>
    </source>
</evidence>
<dbReference type="SUPFAM" id="SSF50998">
    <property type="entry name" value="Quinoprotein alcohol dehydrogenase-like"/>
    <property type="match status" value="1"/>
</dbReference>
<proteinExistence type="predicted"/>
<dbReference type="InterPro" id="IPR050942">
    <property type="entry name" value="F-box_BR-signaling"/>
</dbReference>
<dbReference type="InterPro" id="IPR036047">
    <property type="entry name" value="F-box-like_dom_sf"/>
</dbReference>
<organism evidence="3 4">
    <name type="scientific">Rhynchospora pubera</name>
    <dbReference type="NCBI Taxonomy" id="906938"/>
    <lineage>
        <taxon>Eukaryota</taxon>
        <taxon>Viridiplantae</taxon>
        <taxon>Streptophyta</taxon>
        <taxon>Embryophyta</taxon>
        <taxon>Tracheophyta</taxon>
        <taxon>Spermatophyta</taxon>
        <taxon>Magnoliopsida</taxon>
        <taxon>Liliopsida</taxon>
        <taxon>Poales</taxon>
        <taxon>Cyperaceae</taxon>
        <taxon>Cyperoideae</taxon>
        <taxon>Rhynchosporeae</taxon>
        <taxon>Rhynchospora</taxon>
    </lineage>
</organism>
<dbReference type="Pfam" id="PF03478">
    <property type="entry name" value="Beta-prop_KIB1-4"/>
    <property type="match status" value="1"/>
</dbReference>